<dbReference type="Pfam" id="PF00096">
    <property type="entry name" value="zf-C2H2"/>
    <property type="match status" value="2"/>
</dbReference>
<dbReference type="SMART" id="SM00355">
    <property type="entry name" value="ZnF_C2H2"/>
    <property type="match status" value="5"/>
</dbReference>
<proteinExistence type="predicted"/>
<keyword evidence="3" id="KW-0677">Repeat</keyword>
<dbReference type="PANTHER" id="PTHR16515:SF57">
    <property type="entry name" value="ZINC FINGER PROTEIN 154-LIKE"/>
    <property type="match status" value="1"/>
</dbReference>
<accession>A0A3B3ZDV8</accession>
<dbReference type="GO" id="GO:0010468">
    <property type="term" value="P:regulation of gene expression"/>
    <property type="evidence" value="ECO:0007669"/>
    <property type="project" value="TreeGrafter"/>
</dbReference>
<evidence type="ECO:0000313" key="9">
    <source>
        <dbReference type="Ensembl" id="ENSPMGP00000002805.1"/>
    </source>
</evidence>
<feature type="domain" description="C2H2-type" evidence="8">
    <location>
        <begin position="115"/>
        <end position="142"/>
    </location>
</feature>
<evidence type="ECO:0000259" key="8">
    <source>
        <dbReference type="PROSITE" id="PS50157"/>
    </source>
</evidence>
<sequence>PPHPYIPVRKERFSLRMHTKTHMKISQTWDSTISCVACGTTTANRESLQEHLDTHHFPCACVLCQQPLGSLAELHTHQHKHRRLQPNHCHICNKTFQSYTYLQVHIRGHRGEKPFACLTCGRRFLQKAALQTHQRTHSGHKAYECDRCGKSFSYQRSLRDHKYKCVNRNCCPGKDVTTHRTAWE</sequence>
<dbReference type="GO" id="GO:0005634">
    <property type="term" value="C:nucleus"/>
    <property type="evidence" value="ECO:0007669"/>
    <property type="project" value="UniProtKB-SubCell"/>
</dbReference>
<organism evidence="9 10">
    <name type="scientific">Periophthalmus magnuspinnatus</name>
    <dbReference type="NCBI Taxonomy" id="409849"/>
    <lineage>
        <taxon>Eukaryota</taxon>
        <taxon>Metazoa</taxon>
        <taxon>Chordata</taxon>
        <taxon>Craniata</taxon>
        <taxon>Vertebrata</taxon>
        <taxon>Euteleostomi</taxon>
        <taxon>Actinopterygii</taxon>
        <taxon>Neopterygii</taxon>
        <taxon>Teleostei</taxon>
        <taxon>Neoteleostei</taxon>
        <taxon>Acanthomorphata</taxon>
        <taxon>Gobiaria</taxon>
        <taxon>Gobiiformes</taxon>
        <taxon>Gobioidei</taxon>
        <taxon>Gobiidae</taxon>
        <taxon>Oxudercinae</taxon>
        <taxon>Periophthalmus</taxon>
    </lineage>
</organism>
<dbReference type="InterPro" id="IPR013087">
    <property type="entry name" value="Znf_C2H2_type"/>
</dbReference>
<dbReference type="PROSITE" id="PS50157">
    <property type="entry name" value="ZINC_FINGER_C2H2_2"/>
    <property type="match status" value="3"/>
</dbReference>
<evidence type="ECO:0000313" key="10">
    <source>
        <dbReference type="Proteomes" id="UP000261520"/>
    </source>
</evidence>
<evidence type="ECO:0000256" key="5">
    <source>
        <dbReference type="ARBA" id="ARBA00022833"/>
    </source>
</evidence>
<evidence type="ECO:0000256" key="3">
    <source>
        <dbReference type="ARBA" id="ARBA00022737"/>
    </source>
</evidence>
<keyword evidence="2" id="KW-0479">Metal-binding</keyword>
<feature type="domain" description="C2H2-type" evidence="8">
    <location>
        <begin position="87"/>
        <end position="114"/>
    </location>
</feature>
<feature type="domain" description="C2H2-type" evidence="8">
    <location>
        <begin position="143"/>
        <end position="172"/>
    </location>
</feature>
<dbReference type="SUPFAM" id="SSF57667">
    <property type="entry name" value="beta-beta-alpha zinc fingers"/>
    <property type="match status" value="2"/>
</dbReference>
<dbReference type="Gene3D" id="3.30.160.60">
    <property type="entry name" value="Classic Zinc Finger"/>
    <property type="match status" value="4"/>
</dbReference>
<reference evidence="9" key="2">
    <citation type="submission" date="2025-09" db="UniProtKB">
        <authorList>
            <consortium name="Ensembl"/>
        </authorList>
    </citation>
    <scope>IDENTIFICATION</scope>
</reference>
<dbReference type="Ensembl" id="ENSPMGT00000002974.1">
    <property type="protein sequence ID" value="ENSPMGP00000002805.1"/>
    <property type="gene ID" value="ENSPMGG00000002455.1"/>
</dbReference>
<keyword evidence="10" id="KW-1185">Reference proteome</keyword>
<evidence type="ECO:0000256" key="2">
    <source>
        <dbReference type="ARBA" id="ARBA00022723"/>
    </source>
</evidence>
<evidence type="ECO:0000256" key="4">
    <source>
        <dbReference type="ARBA" id="ARBA00022771"/>
    </source>
</evidence>
<keyword evidence="6" id="KW-0539">Nucleus</keyword>
<evidence type="ECO:0000256" key="6">
    <source>
        <dbReference type="ARBA" id="ARBA00023242"/>
    </source>
</evidence>
<dbReference type="GO" id="GO:0008270">
    <property type="term" value="F:zinc ion binding"/>
    <property type="evidence" value="ECO:0007669"/>
    <property type="project" value="UniProtKB-KW"/>
</dbReference>
<dbReference type="FunFam" id="3.30.160.60:FF:000100">
    <property type="entry name" value="Zinc finger 45-like"/>
    <property type="match status" value="1"/>
</dbReference>
<dbReference type="PROSITE" id="PS00028">
    <property type="entry name" value="ZINC_FINGER_C2H2_1"/>
    <property type="match status" value="3"/>
</dbReference>
<dbReference type="FunFam" id="3.30.160.60:FF:002343">
    <property type="entry name" value="Zinc finger protein 33A"/>
    <property type="match status" value="1"/>
</dbReference>
<keyword evidence="5" id="KW-0862">Zinc</keyword>
<evidence type="ECO:0000256" key="7">
    <source>
        <dbReference type="PROSITE-ProRule" id="PRU00042"/>
    </source>
</evidence>
<protein>
    <recommendedName>
        <fullName evidence="8">C2H2-type domain-containing protein</fullName>
    </recommendedName>
</protein>
<keyword evidence="4 7" id="KW-0863">Zinc-finger</keyword>
<dbReference type="AlphaFoldDB" id="A0A3B3ZDV8"/>
<reference evidence="9" key="1">
    <citation type="submission" date="2025-08" db="UniProtKB">
        <authorList>
            <consortium name="Ensembl"/>
        </authorList>
    </citation>
    <scope>IDENTIFICATION</scope>
</reference>
<comment type="subcellular location">
    <subcellularLocation>
        <location evidence="1">Nucleus</location>
    </subcellularLocation>
</comment>
<dbReference type="InterPro" id="IPR050331">
    <property type="entry name" value="Zinc_finger"/>
</dbReference>
<dbReference type="InterPro" id="IPR036236">
    <property type="entry name" value="Znf_C2H2_sf"/>
</dbReference>
<dbReference type="PANTHER" id="PTHR16515">
    <property type="entry name" value="PR DOMAIN ZINC FINGER PROTEIN"/>
    <property type="match status" value="1"/>
</dbReference>
<evidence type="ECO:0000256" key="1">
    <source>
        <dbReference type="ARBA" id="ARBA00004123"/>
    </source>
</evidence>
<name>A0A3B3ZDV8_9GOBI</name>
<dbReference type="Pfam" id="PF13912">
    <property type="entry name" value="zf-C2H2_6"/>
    <property type="match status" value="1"/>
</dbReference>
<dbReference type="Proteomes" id="UP000261520">
    <property type="component" value="Unplaced"/>
</dbReference>